<dbReference type="PANTHER" id="PTHR13887:SF56">
    <property type="entry name" value="THIOREDOXIN-LIKE REDUCTASE RV2466C"/>
    <property type="match status" value="1"/>
</dbReference>
<dbReference type="EMBL" id="CP000697">
    <property type="protein sequence ID" value="ABQ29625.1"/>
    <property type="molecule type" value="Genomic_DNA"/>
</dbReference>
<accession>A5FVJ3</accession>
<evidence type="ECO:0000256" key="2">
    <source>
        <dbReference type="ARBA" id="ARBA00005791"/>
    </source>
</evidence>
<keyword evidence="6" id="KW-1185">Reference proteome</keyword>
<keyword evidence="3" id="KW-0732">Signal</keyword>
<name>A5FVJ3_ACICJ</name>
<dbReference type="PROSITE" id="PS51352">
    <property type="entry name" value="THIOREDOXIN_2"/>
    <property type="match status" value="1"/>
</dbReference>
<evidence type="ECO:0000256" key="1">
    <source>
        <dbReference type="ARBA" id="ARBA00003565"/>
    </source>
</evidence>
<comment type="similarity">
    <text evidence="2">Belongs to the thioredoxin family. DsbA subfamily.</text>
</comment>
<dbReference type="PANTHER" id="PTHR13887">
    <property type="entry name" value="GLUTATHIONE S-TRANSFERASE KAPPA"/>
    <property type="match status" value="1"/>
</dbReference>
<dbReference type="HOGENOM" id="CLU_000288_47_5_5"/>
<dbReference type="STRING" id="349163.Acry_0400"/>
<protein>
    <submittedName>
        <fullName evidence="5">Protein-disulfide isomerase-like protein</fullName>
    </submittedName>
</protein>
<feature type="domain" description="Thioredoxin" evidence="4">
    <location>
        <begin position="17"/>
        <end position="209"/>
    </location>
</feature>
<evidence type="ECO:0000313" key="5">
    <source>
        <dbReference type="EMBL" id="ABQ29625.1"/>
    </source>
</evidence>
<dbReference type="InterPro" id="IPR036249">
    <property type="entry name" value="Thioredoxin-like_sf"/>
</dbReference>
<dbReference type="SUPFAM" id="SSF52833">
    <property type="entry name" value="Thioredoxin-like"/>
    <property type="match status" value="1"/>
</dbReference>
<dbReference type="Proteomes" id="UP000000245">
    <property type="component" value="Chromosome"/>
</dbReference>
<dbReference type="InterPro" id="IPR006311">
    <property type="entry name" value="TAT_signal"/>
</dbReference>
<dbReference type="AlphaFoldDB" id="A5FVJ3"/>
<evidence type="ECO:0000256" key="3">
    <source>
        <dbReference type="SAM" id="SignalP"/>
    </source>
</evidence>
<gene>
    <name evidence="5" type="ordered locus">Acry_0400</name>
</gene>
<organism evidence="5 6">
    <name type="scientific">Acidiphilium cryptum (strain JF-5)</name>
    <dbReference type="NCBI Taxonomy" id="349163"/>
    <lineage>
        <taxon>Bacteria</taxon>
        <taxon>Pseudomonadati</taxon>
        <taxon>Pseudomonadota</taxon>
        <taxon>Alphaproteobacteria</taxon>
        <taxon>Acetobacterales</taxon>
        <taxon>Acidocellaceae</taxon>
        <taxon>Acidiphilium</taxon>
    </lineage>
</organism>
<evidence type="ECO:0000259" key="4">
    <source>
        <dbReference type="PROSITE" id="PS51352"/>
    </source>
</evidence>
<comment type="function">
    <text evidence="1">May be required for disulfide bond formation in some proteins.</text>
</comment>
<dbReference type="Pfam" id="PF13462">
    <property type="entry name" value="Thioredoxin_4"/>
    <property type="match status" value="1"/>
</dbReference>
<dbReference type="KEGG" id="acr:Acry_0400"/>
<evidence type="ECO:0000313" key="6">
    <source>
        <dbReference type="Proteomes" id="UP000000245"/>
    </source>
</evidence>
<dbReference type="InterPro" id="IPR012336">
    <property type="entry name" value="Thioredoxin-like_fold"/>
</dbReference>
<dbReference type="GO" id="GO:0016853">
    <property type="term" value="F:isomerase activity"/>
    <property type="evidence" value="ECO:0007669"/>
    <property type="project" value="UniProtKB-KW"/>
</dbReference>
<feature type="signal peptide" evidence="3">
    <location>
        <begin position="1"/>
        <end position="27"/>
    </location>
</feature>
<feature type="chain" id="PRO_5002681791" evidence="3">
    <location>
        <begin position="28"/>
        <end position="209"/>
    </location>
</feature>
<proteinExistence type="inferred from homology"/>
<sequence length="209" mass="23103">MDRRSLLGMVGGLATAGSLGIAFPAAAAETKTDSPYSIRSLGNPNAPVTVYEYFSLNCPHCAEFATHALPKVIESYVKPGKVYYVFKDFPLNEDALWAAQIARALPAKAYYPFISELFRTQDEWAYAPGLKTPKDYQNALFRYAALAGMDRTTFDAAIANKKLRAFVLNELNDAEKTYKVNSTPTFIINGRKREGAVSFDTFSSWLKAA</sequence>
<keyword evidence="5" id="KW-0413">Isomerase</keyword>
<dbReference type="Gene3D" id="3.40.30.10">
    <property type="entry name" value="Glutaredoxin"/>
    <property type="match status" value="1"/>
</dbReference>
<dbReference type="eggNOG" id="COG1651">
    <property type="taxonomic scope" value="Bacteria"/>
</dbReference>
<dbReference type="InterPro" id="IPR013766">
    <property type="entry name" value="Thioredoxin_domain"/>
</dbReference>
<dbReference type="PROSITE" id="PS51318">
    <property type="entry name" value="TAT"/>
    <property type="match status" value="1"/>
</dbReference>
<reference evidence="5 6" key="1">
    <citation type="submission" date="2007-05" db="EMBL/GenBank/DDBJ databases">
        <title>Complete sequence of chromosome of Acidiphilium cryptum JF-5.</title>
        <authorList>
            <consortium name="US DOE Joint Genome Institute"/>
            <person name="Copeland A."/>
            <person name="Lucas S."/>
            <person name="Lapidus A."/>
            <person name="Barry K."/>
            <person name="Detter J.C."/>
            <person name="Glavina del Rio T."/>
            <person name="Hammon N."/>
            <person name="Israni S."/>
            <person name="Dalin E."/>
            <person name="Tice H."/>
            <person name="Pitluck S."/>
            <person name="Sims D."/>
            <person name="Brettin T."/>
            <person name="Bruce D."/>
            <person name="Han C."/>
            <person name="Schmutz J."/>
            <person name="Larimer F."/>
            <person name="Land M."/>
            <person name="Hauser L."/>
            <person name="Kyrpides N."/>
            <person name="Kim E."/>
            <person name="Magnuson T."/>
            <person name="Richardson P."/>
        </authorList>
    </citation>
    <scope>NUCLEOTIDE SEQUENCE [LARGE SCALE GENOMIC DNA]</scope>
    <source>
        <strain evidence="5 6">JF-5</strain>
    </source>
</reference>